<keyword evidence="3" id="KW-1185">Reference proteome</keyword>
<dbReference type="GO" id="GO:0070651">
    <property type="term" value="P:nonfunctional rRNA decay"/>
    <property type="evidence" value="ECO:0007669"/>
    <property type="project" value="TreeGrafter"/>
</dbReference>
<dbReference type="InterPro" id="IPR058547">
    <property type="entry name" value="Pelota_N"/>
</dbReference>
<sequence length="112" mass="12509">MKLVRRDLVHGGPGSVKIISEEDDDMWHVYNLIFVGDSVQAVIVRKVIRDLAHGGWDTECVKLKLEIKVESFSKTNGMIRRHDLFDDSMVAAGMSGVETGTKQDHSNSAKVR</sequence>
<evidence type="ECO:0000313" key="3">
    <source>
        <dbReference type="Proteomes" id="UP001327560"/>
    </source>
</evidence>
<dbReference type="GO" id="GO:0070966">
    <property type="term" value="P:nuclear-transcribed mRNA catabolic process, no-go decay"/>
    <property type="evidence" value="ECO:0007669"/>
    <property type="project" value="InterPro"/>
</dbReference>
<dbReference type="PANTHER" id="PTHR10853:SF0">
    <property type="entry name" value="PROTEIN PELOTA HOMOLOG"/>
    <property type="match status" value="1"/>
</dbReference>
<gene>
    <name evidence="2" type="ORF">Cni_G06726</name>
</gene>
<dbReference type="Pfam" id="PF26356">
    <property type="entry name" value="Pelota_N"/>
    <property type="match status" value="1"/>
</dbReference>
<evidence type="ECO:0000259" key="1">
    <source>
        <dbReference type="SMART" id="SM01194"/>
    </source>
</evidence>
<dbReference type="InterPro" id="IPR005140">
    <property type="entry name" value="eRF1_Pelota-like_N"/>
</dbReference>
<dbReference type="GO" id="GO:0071025">
    <property type="term" value="P:RNA surveillance"/>
    <property type="evidence" value="ECO:0007669"/>
    <property type="project" value="InterPro"/>
</dbReference>
<protein>
    <submittedName>
        <fullName evidence="2">Protein PELOTA 1 isoform X3</fullName>
    </submittedName>
</protein>
<dbReference type="SMART" id="SM01194">
    <property type="entry name" value="eRF1_1"/>
    <property type="match status" value="1"/>
</dbReference>
<proteinExistence type="predicted"/>
<dbReference type="Gene3D" id="2.30.30.870">
    <property type="entry name" value="Pelota, domain A"/>
    <property type="match status" value="1"/>
</dbReference>
<name>A0AAQ3Q520_9LILI</name>
<dbReference type="GO" id="GO:0005737">
    <property type="term" value="C:cytoplasm"/>
    <property type="evidence" value="ECO:0007669"/>
    <property type="project" value="TreeGrafter"/>
</dbReference>
<dbReference type="InterPro" id="IPR038069">
    <property type="entry name" value="Pelota/DOM34_N"/>
</dbReference>
<dbReference type="PANTHER" id="PTHR10853">
    <property type="entry name" value="PELOTA"/>
    <property type="match status" value="1"/>
</dbReference>
<dbReference type="GO" id="GO:0032790">
    <property type="term" value="P:ribosome disassembly"/>
    <property type="evidence" value="ECO:0007669"/>
    <property type="project" value="TreeGrafter"/>
</dbReference>
<feature type="domain" description="eRF1/Pelota-like N-terminal" evidence="1">
    <location>
        <begin position="1"/>
        <end position="110"/>
    </location>
</feature>
<dbReference type="InterPro" id="IPR004405">
    <property type="entry name" value="TF_pelota"/>
</dbReference>
<reference evidence="2 3" key="1">
    <citation type="submission" date="2023-10" db="EMBL/GenBank/DDBJ databases">
        <title>Chromosome-scale genome assembly provides insights into flower coloration mechanisms of Canna indica.</title>
        <authorList>
            <person name="Li C."/>
        </authorList>
    </citation>
    <scope>NUCLEOTIDE SEQUENCE [LARGE SCALE GENOMIC DNA]</scope>
    <source>
        <tissue evidence="2">Flower</tissue>
    </source>
</reference>
<evidence type="ECO:0000313" key="2">
    <source>
        <dbReference type="EMBL" id="WOK98018.1"/>
    </source>
</evidence>
<dbReference type="EMBL" id="CP136891">
    <property type="protein sequence ID" value="WOK98018.1"/>
    <property type="molecule type" value="Genomic_DNA"/>
</dbReference>
<accession>A0AAQ3Q520</accession>
<dbReference type="AlphaFoldDB" id="A0AAQ3Q520"/>
<dbReference type="SUPFAM" id="SSF159065">
    <property type="entry name" value="Dom34/Pelota N-terminal domain-like"/>
    <property type="match status" value="1"/>
</dbReference>
<dbReference type="GO" id="GO:0070481">
    <property type="term" value="P:nuclear-transcribed mRNA catabolic process, non-stop decay"/>
    <property type="evidence" value="ECO:0007669"/>
    <property type="project" value="InterPro"/>
</dbReference>
<dbReference type="Proteomes" id="UP001327560">
    <property type="component" value="Chromosome 2"/>
</dbReference>
<organism evidence="2 3">
    <name type="scientific">Canna indica</name>
    <name type="common">Indian-shot</name>
    <dbReference type="NCBI Taxonomy" id="4628"/>
    <lineage>
        <taxon>Eukaryota</taxon>
        <taxon>Viridiplantae</taxon>
        <taxon>Streptophyta</taxon>
        <taxon>Embryophyta</taxon>
        <taxon>Tracheophyta</taxon>
        <taxon>Spermatophyta</taxon>
        <taxon>Magnoliopsida</taxon>
        <taxon>Liliopsida</taxon>
        <taxon>Zingiberales</taxon>
        <taxon>Cannaceae</taxon>
        <taxon>Canna</taxon>
    </lineage>
</organism>